<comment type="similarity">
    <text evidence="1 2">Belongs to the Iojap/RsfS family.</text>
</comment>
<dbReference type="RefSeq" id="WP_078754944.1">
    <property type="nucleotide sequence ID" value="NZ_FUWO01000001.1"/>
</dbReference>
<dbReference type="Pfam" id="PF02410">
    <property type="entry name" value="RsfS"/>
    <property type="match status" value="1"/>
</dbReference>
<accession>A0A1T4JK05</accession>
<keyword evidence="2" id="KW-0678">Repressor</keyword>
<organism evidence="3 4">
    <name type="scientific">Globicatella sulfidifaciens DSM 15739</name>
    <dbReference type="NCBI Taxonomy" id="1121925"/>
    <lineage>
        <taxon>Bacteria</taxon>
        <taxon>Bacillati</taxon>
        <taxon>Bacillota</taxon>
        <taxon>Bacilli</taxon>
        <taxon>Lactobacillales</taxon>
        <taxon>Aerococcaceae</taxon>
        <taxon>Globicatella</taxon>
    </lineage>
</organism>
<dbReference type="GO" id="GO:0043023">
    <property type="term" value="F:ribosomal large subunit binding"/>
    <property type="evidence" value="ECO:0007669"/>
    <property type="project" value="TreeGrafter"/>
</dbReference>
<proteinExistence type="inferred from homology"/>
<dbReference type="Proteomes" id="UP000189941">
    <property type="component" value="Unassembled WGS sequence"/>
</dbReference>
<dbReference type="InterPro" id="IPR004394">
    <property type="entry name" value="Iojap/RsfS/C7orf30"/>
</dbReference>
<dbReference type="GO" id="GO:0042256">
    <property type="term" value="P:cytosolic ribosome assembly"/>
    <property type="evidence" value="ECO:0007669"/>
    <property type="project" value="UniProtKB-UniRule"/>
</dbReference>
<gene>
    <name evidence="2" type="primary">rsfS</name>
    <name evidence="3" type="ORF">SAMN02746011_00055</name>
</gene>
<comment type="subcellular location">
    <subcellularLocation>
        <location evidence="2">Cytoplasm</location>
    </subcellularLocation>
</comment>
<dbReference type="PANTHER" id="PTHR21043:SF0">
    <property type="entry name" value="MITOCHONDRIAL ASSEMBLY OF RIBOSOMAL LARGE SUBUNIT PROTEIN 1"/>
    <property type="match status" value="1"/>
</dbReference>
<evidence type="ECO:0000256" key="1">
    <source>
        <dbReference type="ARBA" id="ARBA00010574"/>
    </source>
</evidence>
<evidence type="ECO:0000313" key="3">
    <source>
        <dbReference type="EMBL" id="SJZ30510.1"/>
    </source>
</evidence>
<dbReference type="PANTHER" id="PTHR21043">
    <property type="entry name" value="IOJAP SUPERFAMILY ORTHOLOG"/>
    <property type="match status" value="1"/>
</dbReference>
<dbReference type="OrthoDB" id="9793681at2"/>
<dbReference type="SUPFAM" id="SSF81301">
    <property type="entry name" value="Nucleotidyltransferase"/>
    <property type="match status" value="1"/>
</dbReference>
<sequence length="124" mass="14274">MTKTNLEKLEVIVRAADDRMAQDIMALDVREVTPLADYFVIMHARNERQMDAVVDSVLEAAAKNEIEVKQVEGKDGGRWVLIDLIDIVVHVFYYSERSHYNLEKIWQDAPLVDISAWVSENNEL</sequence>
<evidence type="ECO:0000313" key="4">
    <source>
        <dbReference type="Proteomes" id="UP000189941"/>
    </source>
</evidence>
<name>A0A1T4JK05_9LACT</name>
<dbReference type="InterPro" id="IPR043519">
    <property type="entry name" value="NT_sf"/>
</dbReference>
<dbReference type="GO" id="GO:0090071">
    <property type="term" value="P:negative regulation of ribosome biogenesis"/>
    <property type="evidence" value="ECO:0007669"/>
    <property type="project" value="UniProtKB-UniRule"/>
</dbReference>
<dbReference type="Gene3D" id="3.30.460.10">
    <property type="entry name" value="Beta Polymerase, domain 2"/>
    <property type="match status" value="1"/>
</dbReference>
<protein>
    <recommendedName>
        <fullName evidence="2">Ribosomal silencing factor RsfS</fullName>
    </recommendedName>
</protein>
<keyword evidence="2" id="KW-0963">Cytoplasm</keyword>
<dbReference type="AlphaFoldDB" id="A0A1T4JK05"/>
<dbReference type="GO" id="GO:0005737">
    <property type="term" value="C:cytoplasm"/>
    <property type="evidence" value="ECO:0007669"/>
    <property type="project" value="UniProtKB-SubCell"/>
</dbReference>
<comment type="subunit">
    <text evidence="2">Interacts with ribosomal protein uL14 (rplN).</text>
</comment>
<comment type="function">
    <text evidence="2">Functions as a ribosomal silencing factor. Interacts with ribosomal protein uL14 (rplN), blocking formation of intersubunit bridge B8. Prevents association of the 30S and 50S ribosomal subunits and the formation of functional ribosomes, thus repressing translation.</text>
</comment>
<evidence type="ECO:0000256" key="2">
    <source>
        <dbReference type="HAMAP-Rule" id="MF_01477"/>
    </source>
</evidence>
<dbReference type="EMBL" id="FUWO01000001">
    <property type="protein sequence ID" value="SJZ30510.1"/>
    <property type="molecule type" value="Genomic_DNA"/>
</dbReference>
<keyword evidence="2" id="KW-0810">Translation regulation</keyword>
<dbReference type="NCBIfam" id="TIGR00090">
    <property type="entry name" value="rsfS_iojap_ybeB"/>
    <property type="match status" value="1"/>
</dbReference>
<keyword evidence="4" id="KW-1185">Reference proteome</keyword>
<dbReference type="STRING" id="1121925.SAMN02746011_00055"/>
<reference evidence="4" key="1">
    <citation type="submission" date="2017-02" db="EMBL/GenBank/DDBJ databases">
        <authorList>
            <person name="Varghese N."/>
            <person name="Submissions S."/>
        </authorList>
    </citation>
    <scope>NUCLEOTIDE SEQUENCE [LARGE SCALE GENOMIC DNA]</scope>
    <source>
        <strain evidence="4">DSM 15739</strain>
    </source>
</reference>
<dbReference type="GO" id="GO:0017148">
    <property type="term" value="P:negative regulation of translation"/>
    <property type="evidence" value="ECO:0007669"/>
    <property type="project" value="UniProtKB-UniRule"/>
</dbReference>
<dbReference type="HAMAP" id="MF_01477">
    <property type="entry name" value="Iojap_RsfS"/>
    <property type="match status" value="1"/>
</dbReference>